<evidence type="ECO:0000313" key="2">
    <source>
        <dbReference type="Proteomes" id="UP000825935"/>
    </source>
</evidence>
<dbReference type="InterPro" id="IPR040414">
    <property type="entry name" value="CID1/CID2"/>
</dbReference>
<dbReference type="PANTHER" id="PTHR33790">
    <property type="entry name" value="OS05G0344200 PROTEIN"/>
    <property type="match status" value="1"/>
</dbReference>
<reference evidence="1" key="1">
    <citation type="submission" date="2021-08" db="EMBL/GenBank/DDBJ databases">
        <title>WGS assembly of Ceratopteris richardii.</title>
        <authorList>
            <person name="Marchant D.B."/>
            <person name="Chen G."/>
            <person name="Jenkins J."/>
            <person name="Shu S."/>
            <person name="Leebens-Mack J."/>
            <person name="Grimwood J."/>
            <person name="Schmutz J."/>
            <person name="Soltis P."/>
            <person name="Soltis D."/>
            <person name="Chen Z.-H."/>
        </authorList>
    </citation>
    <scope>NUCLEOTIDE SEQUENCE</scope>
    <source>
        <strain evidence="1">Whitten #5841</strain>
        <tissue evidence="1">Leaf</tissue>
    </source>
</reference>
<protein>
    <submittedName>
        <fullName evidence="1">Uncharacterized protein</fullName>
    </submittedName>
</protein>
<dbReference type="Proteomes" id="UP000825935">
    <property type="component" value="Chromosome 33"/>
</dbReference>
<dbReference type="OrthoDB" id="628205at2759"/>
<sequence>MALQSRASSHLNPNAPLFFPRAYLQVDDFSPEWWRLLHSWPAFRDYWLRDRYNCCGDEGELSADEIEELDFVDDLVEFQADLVGLEMAEEAVRFLIEDGGGAPSDFKNDASVLLEGMEVWP</sequence>
<dbReference type="Pfam" id="PF07145">
    <property type="entry name" value="PAM2"/>
    <property type="match status" value="1"/>
</dbReference>
<dbReference type="EMBL" id="CM035438">
    <property type="protein sequence ID" value="KAH7285726.1"/>
    <property type="molecule type" value="Genomic_DNA"/>
</dbReference>
<name>A0A8T2QPF7_CERRI</name>
<dbReference type="AlphaFoldDB" id="A0A8T2QPF7"/>
<comment type="caution">
    <text evidence="1">The sequence shown here is derived from an EMBL/GenBank/DDBJ whole genome shotgun (WGS) entry which is preliminary data.</text>
</comment>
<dbReference type="InterPro" id="IPR009818">
    <property type="entry name" value="PAM2_motif"/>
</dbReference>
<organism evidence="1 2">
    <name type="scientific">Ceratopteris richardii</name>
    <name type="common">Triangle waterfern</name>
    <dbReference type="NCBI Taxonomy" id="49495"/>
    <lineage>
        <taxon>Eukaryota</taxon>
        <taxon>Viridiplantae</taxon>
        <taxon>Streptophyta</taxon>
        <taxon>Embryophyta</taxon>
        <taxon>Tracheophyta</taxon>
        <taxon>Polypodiopsida</taxon>
        <taxon>Polypodiidae</taxon>
        <taxon>Polypodiales</taxon>
        <taxon>Pteridineae</taxon>
        <taxon>Pteridaceae</taxon>
        <taxon>Parkerioideae</taxon>
        <taxon>Ceratopteris</taxon>
    </lineage>
</organism>
<proteinExistence type="predicted"/>
<gene>
    <name evidence="1" type="ORF">KP509_33G042800</name>
</gene>
<dbReference type="PANTHER" id="PTHR33790:SF1">
    <property type="entry name" value="PROTEIN EARLY RESPONSIVE TO DEHYDRATION 15"/>
    <property type="match status" value="1"/>
</dbReference>
<dbReference type="OMA" id="LEGMEVW"/>
<accession>A0A8T2QPF7</accession>
<evidence type="ECO:0000313" key="1">
    <source>
        <dbReference type="EMBL" id="KAH7285726.1"/>
    </source>
</evidence>
<keyword evidence="2" id="KW-1185">Reference proteome</keyword>